<feature type="compositionally biased region" description="Polar residues" evidence="1">
    <location>
        <begin position="1"/>
        <end position="21"/>
    </location>
</feature>
<feature type="region of interest" description="Disordered" evidence="1">
    <location>
        <begin position="54"/>
        <end position="122"/>
    </location>
</feature>
<protein>
    <submittedName>
        <fullName evidence="2">Uncharacterized protein</fullName>
    </submittedName>
</protein>
<name>A0A9P4Q3F2_9PEZI</name>
<gene>
    <name evidence="2" type="ORF">K431DRAFT_297874</name>
</gene>
<keyword evidence="3" id="KW-1185">Reference proteome</keyword>
<proteinExistence type="predicted"/>
<feature type="compositionally biased region" description="Acidic residues" evidence="1">
    <location>
        <begin position="289"/>
        <end position="302"/>
    </location>
</feature>
<feature type="compositionally biased region" description="Basic and acidic residues" evidence="1">
    <location>
        <begin position="263"/>
        <end position="277"/>
    </location>
</feature>
<evidence type="ECO:0000256" key="1">
    <source>
        <dbReference type="SAM" id="MobiDB-lite"/>
    </source>
</evidence>
<feature type="region of interest" description="Disordered" evidence="1">
    <location>
        <begin position="1"/>
        <end position="32"/>
    </location>
</feature>
<sequence length="327" mass="36636">MTYAQSASHSTLPAPSSSQKPSKMALQHRKPRPLLRARTKLICLLMISSSGVNAHPVSACSSQDTTRGEPWSPRATEHVSPVYWPLSQGHPSQEDTGPGDPPLVLPYHPPKRQPPVSGRPETDSAAFFPIRHPVEEDTSFAPRMEVHTFARICPAFCGYDELTLCVPAQRSERANMCDRFESDDKSTPGMRVVQELEQKDPLDIEEILPDSQRRKHHQIIGCDDCPEHTAREVDQGKEELHNVGKPVHRMNKGPSWTQRHHLHGEPADDRKAPESVHHARKPWYKNFDEDGEDEGEGGEDPFEGLFRSNSSSEPSATVTDEVPWTFS</sequence>
<dbReference type="EMBL" id="MU003845">
    <property type="protein sequence ID" value="KAF2717394.1"/>
    <property type="molecule type" value="Genomic_DNA"/>
</dbReference>
<feature type="region of interest" description="Disordered" evidence="1">
    <location>
        <begin position="245"/>
        <end position="327"/>
    </location>
</feature>
<reference evidence="2" key="1">
    <citation type="journal article" date="2020" name="Stud. Mycol.">
        <title>101 Dothideomycetes genomes: a test case for predicting lifestyles and emergence of pathogens.</title>
        <authorList>
            <person name="Haridas S."/>
            <person name="Albert R."/>
            <person name="Binder M."/>
            <person name="Bloem J."/>
            <person name="Labutti K."/>
            <person name="Salamov A."/>
            <person name="Andreopoulos B."/>
            <person name="Baker S."/>
            <person name="Barry K."/>
            <person name="Bills G."/>
            <person name="Bluhm B."/>
            <person name="Cannon C."/>
            <person name="Castanera R."/>
            <person name="Culley D."/>
            <person name="Daum C."/>
            <person name="Ezra D."/>
            <person name="Gonzalez J."/>
            <person name="Henrissat B."/>
            <person name="Kuo A."/>
            <person name="Liang C."/>
            <person name="Lipzen A."/>
            <person name="Lutzoni F."/>
            <person name="Magnuson J."/>
            <person name="Mondo S."/>
            <person name="Nolan M."/>
            <person name="Ohm R."/>
            <person name="Pangilinan J."/>
            <person name="Park H.-J."/>
            <person name="Ramirez L."/>
            <person name="Alfaro M."/>
            <person name="Sun H."/>
            <person name="Tritt A."/>
            <person name="Yoshinaga Y."/>
            <person name="Zwiers L.-H."/>
            <person name="Turgeon B."/>
            <person name="Goodwin S."/>
            <person name="Spatafora J."/>
            <person name="Crous P."/>
            <person name="Grigoriev I."/>
        </authorList>
    </citation>
    <scope>NUCLEOTIDE SEQUENCE</scope>
    <source>
        <strain evidence="2">CBS 116435</strain>
    </source>
</reference>
<organism evidence="2 3">
    <name type="scientific">Polychaeton citri CBS 116435</name>
    <dbReference type="NCBI Taxonomy" id="1314669"/>
    <lineage>
        <taxon>Eukaryota</taxon>
        <taxon>Fungi</taxon>
        <taxon>Dikarya</taxon>
        <taxon>Ascomycota</taxon>
        <taxon>Pezizomycotina</taxon>
        <taxon>Dothideomycetes</taxon>
        <taxon>Dothideomycetidae</taxon>
        <taxon>Capnodiales</taxon>
        <taxon>Capnodiaceae</taxon>
        <taxon>Polychaeton</taxon>
    </lineage>
</organism>
<evidence type="ECO:0000313" key="3">
    <source>
        <dbReference type="Proteomes" id="UP000799441"/>
    </source>
</evidence>
<comment type="caution">
    <text evidence="2">The sequence shown here is derived from an EMBL/GenBank/DDBJ whole genome shotgun (WGS) entry which is preliminary data.</text>
</comment>
<feature type="compositionally biased region" description="Pro residues" evidence="1">
    <location>
        <begin position="99"/>
        <end position="108"/>
    </location>
</feature>
<feature type="compositionally biased region" description="Polar residues" evidence="1">
    <location>
        <begin position="307"/>
        <end position="318"/>
    </location>
</feature>
<evidence type="ECO:0000313" key="2">
    <source>
        <dbReference type="EMBL" id="KAF2717394.1"/>
    </source>
</evidence>
<accession>A0A9P4Q3F2</accession>
<dbReference type="Proteomes" id="UP000799441">
    <property type="component" value="Unassembled WGS sequence"/>
</dbReference>
<dbReference type="AlphaFoldDB" id="A0A9P4Q3F2"/>